<protein>
    <submittedName>
        <fullName evidence="2">Nucleoprotein</fullName>
    </submittedName>
</protein>
<dbReference type="EMBL" id="MW896847">
    <property type="protein sequence ID" value="QYF49515.1"/>
    <property type="molecule type" value="Viral_cRNA"/>
</dbReference>
<feature type="compositionally biased region" description="Basic residues" evidence="1">
    <location>
        <begin position="386"/>
        <end position="396"/>
    </location>
</feature>
<organism evidence="2 3">
    <name type="scientific">Hailar virus</name>
    <dbReference type="NCBI Taxonomy" id="3070921"/>
    <lineage>
        <taxon>Viruses</taxon>
        <taxon>Riboviria</taxon>
        <taxon>Orthornavirae</taxon>
        <taxon>Negarnaviricota</taxon>
        <taxon>Polyploviricotina</taxon>
        <taxon>Bunyaviricetes</taxon>
        <taxon>Hareavirales</taxon>
        <taxon>Arenaviridae</taxon>
        <taxon>Innmovirus</taxon>
        <taxon>Innmovirus hailarense</taxon>
    </lineage>
</organism>
<dbReference type="Gene3D" id="3.30.420.410">
    <property type="entry name" value="Arenaviral nucleoprotein, C-terminal domain"/>
    <property type="match status" value="1"/>
</dbReference>
<dbReference type="Proteomes" id="UP001156807">
    <property type="component" value="Genome"/>
</dbReference>
<keyword evidence="3" id="KW-1185">Reference proteome</keyword>
<proteinExistence type="predicted"/>
<sequence>MSDRQANIPFRDLKDLTQEWKVWKTGVAKECVNIFEKITEELDADIEEVDRMIADDNKPEVGNLLPPLNKRVVGLHARNWVAKANQKPVQIDPTDFSVEEVIKLETDIKTMREKIQSNQASDGRSKKNWEIALEIGKEKLNMFLETGFCGPEDIKIRDEEKGYCMMITAAKEEGRFRELQIVVETSDSCSEEVRAALKNQILTCQREGDTPKQQVGFGRDMSNEFQVDYLFIICLFCFREKLDLTGTLKALRDLGQIQRTKALSSTTFSELVKTKKFQFLEKISTAKLGFFDSPFRVNRQRISVFAAMLVEDSPSERLLGSKSTTEFIKKLIHLSKKYSVRILLNRESTTFYEYLLYKVLTTPNPYDIYNNRTQVKQSGLNTVKFLKKPAGGKRGGRPGGGPGDDYGSDSDEDRRDMNRGFEENYRIASERPSASAFGYPNLGTHGGYSGYTGKSFSQFSGGAAGHNHQPFNYEDSYRDDDLSGTNPGINLIASSLAQKLSVLGSQFQREESEGEEWEDANNEVDMENMNINLYLTHKEASILWRNREECLKALSASAVTSLVVIDIEGQKNISELAVVVIDRCGISCYVYHYMGKDETSLYCHALTEKIRRKSPYLSRNLPTQDLVSVLPKGEFIILCHDSKDVSQLAIRVDPSGHLSNRIMDVQLPNWDVRNQFSNICMMDDLDLTCYMHTGPINKASDRHHPHCALRDCLFIVACLGPFDFEYQGWRQSQQLFRS</sequence>
<name>A0AA48XDW1_9VIRU</name>
<reference evidence="2" key="1">
    <citation type="submission" date="2021-03" db="EMBL/GenBank/DDBJ databases">
        <authorList>
            <person name="Chen Y.-M."/>
            <person name="Zhang Y.-Z."/>
        </authorList>
    </citation>
    <scope>NUCLEOTIDE SEQUENCE</scope>
    <source>
        <strain evidence="2">346R-750661</strain>
    </source>
</reference>
<accession>A0AA48XDW1</accession>
<evidence type="ECO:0000313" key="3">
    <source>
        <dbReference type="Proteomes" id="UP001156807"/>
    </source>
</evidence>
<dbReference type="InterPro" id="IPR038115">
    <property type="entry name" value="Nucleocapsid_C_sf"/>
</dbReference>
<reference evidence="2" key="2">
    <citation type="journal article" date="2022" name="Nat. Microbiol.">
        <title>RNA viromes from terrestrial sites across China expand environmental viral diversity.</title>
        <authorList>
            <person name="Chiapello M."/>
            <person name="Rodriguez-Romero J."/>
            <person name="Ayllon M.A."/>
            <person name="Turina M."/>
        </authorList>
    </citation>
    <scope>NUCLEOTIDE SEQUENCE</scope>
    <source>
        <strain evidence="2">346R-750661</strain>
    </source>
</reference>
<evidence type="ECO:0000313" key="2">
    <source>
        <dbReference type="EMBL" id="QYF49515.1"/>
    </source>
</evidence>
<feature type="region of interest" description="Disordered" evidence="1">
    <location>
        <begin position="386"/>
        <end position="416"/>
    </location>
</feature>
<evidence type="ECO:0000256" key="1">
    <source>
        <dbReference type="SAM" id="MobiDB-lite"/>
    </source>
</evidence>